<gene>
    <name evidence="4" type="ORF">SAMN02910451_02690</name>
</gene>
<dbReference type="RefSeq" id="WP_074463108.1">
    <property type="nucleotide sequence ID" value="NZ_FMUR01000018.1"/>
</dbReference>
<dbReference type="NCBIfam" id="TIGR03696">
    <property type="entry name" value="Rhs_assc_core"/>
    <property type="match status" value="1"/>
</dbReference>
<keyword evidence="5" id="KW-1185">Reference proteome</keyword>
<evidence type="ECO:0000256" key="1">
    <source>
        <dbReference type="ARBA" id="ARBA00022737"/>
    </source>
</evidence>
<proteinExistence type="predicted"/>
<keyword evidence="1" id="KW-0677">Repeat</keyword>
<dbReference type="EMBL" id="FMUR01000018">
    <property type="protein sequence ID" value="SCY45982.1"/>
    <property type="molecule type" value="Genomic_DNA"/>
</dbReference>
<dbReference type="Proteomes" id="UP000183047">
    <property type="component" value="Unassembled WGS sequence"/>
</dbReference>
<feature type="domain" description="Teneurin-like YD-shell" evidence="3">
    <location>
        <begin position="1309"/>
        <end position="1614"/>
    </location>
</feature>
<dbReference type="OrthoDB" id="9815752at2"/>
<evidence type="ECO:0000259" key="2">
    <source>
        <dbReference type="Pfam" id="PF20148"/>
    </source>
</evidence>
<accession>A0A1G5G3A7</accession>
<evidence type="ECO:0000313" key="5">
    <source>
        <dbReference type="Proteomes" id="UP000183047"/>
    </source>
</evidence>
<dbReference type="InterPro" id="IPR022385">
    <property type="entry name" value="Rhs_assc_core"/>
</dbReference>
<dbReference type="Pfam" id="PF25023">
    <property type="entry name" value="TEN_YD-shell"/>
    <property type="match status" value="3"/>
</dbReference>
<dbReference type="Pfam" id="PF20148">
    <property type="entry name" value="DUF6531"/>
    <property type="match status" value="1"/>
</dbReference>
<dbReference type="PANTHER" id="PTHR32305">
    <property type="match status" value="1"/>
</dbReference>
<dbReference type="SUPFAM" id="SSF50969">
    <property type="entry name" value="YVTN repeat-like/Quinoprotein amine dehydrogenase"/>
    <property type="match status" value="1"/>
</dbReference>
<dbReference type="InterPro" id="IPR011044">
    <property type="entry name" value="Quino_amine_DH_bsu"/>
</dbReference>
<dbReference type="InterPro" id="IPR056823">
    <property type="entry name" value="TEN-like_YD-shell"/>
</dbReference>
<dbReference type="NCBIfam" id="TIGR01643">
    <property type="entry name" value="YD_repeat_2x"/>
    <property type="match status" value="10"/>
</dbReference>
<protein>
    <submittedName>
        <fullName evidence="4">RHS repeat-associated core domain-containing protein</fullName>
    </submittedName>
</protein>
<feature type="domain" description="Teneurin-like YD-shell" evidence="3">
    <location>
        <begin position="699"/>
        <end position="874"/>
    </location>
</feature>
<organism evidence="4 5">
    <name type="scientific">Butyrivibrio hungatei</name>
    <dbReference type="NCBI Taxonomy" id="185008"/>
    <lineage>
        <taxon>Bacteria</taxon>
        <taxon>Bacillati</taxon>
        <taxon>Bacillota</taxon>
        <taxon>Clostridia</taxon>
        <taxon>Lachnospirales</taxon>
        <taxon>Lachnospiraceae</taxon>
        <taxon>Butyrivibrio</taxon>
    </lineage>
</organism>
<name>A0A1G5G3A7_9FIRM</name>
<dbReference type="InterPro" id="IPR050708">
    <property type="entry name" value="T6SS_VgrG/RHS"/>
</dbReference>
<feature type="domain" description="Teneurin-like YD-shell" evidence="3">
    <location>
        <begin position="617"/>
        <end position="696"/>
    </location>
</feature>
<dbReference type="InterPro" id="IPR031325">
    <property type="entry name" value="RHS_repeat"/>
</dbReference>
<evidence type="ECO:0000313" key="4">
    <source>
        <dbReference type="EMBL" id="SCY45982.1"/>
    </source>
</evidence>
<feature type="domain" description="DUF6531" evidence="2">
    <location>
        <begin position="284"/>
        <end position="356"/>
    </location>
</feature>
<dbReference type="InterPro" id="IPR006530">
    <property type="entry name" value="YD"/>
</dbReference>
<reference evidence="5" key="1">
    <citation type="submission" date="2016-10" db="EMBL/GenBank/DDBJ databases">
        <authorList>
            <person name="Varghese N."/>
            <person name="Submissions S."/>
        </authorList>
    </citation>
    <scope>NUCLEOTIDE SEQUENCE [LARGE SCALE GENOMIC DNA]</scope>
    <source>
        <strain evidence="5">XBD2006</strain>
    </source>
</reference>
<dbReference type="InterPro" id="IPR045351">
    <property type="entry name" value="DUF6531"/>
</dbReference>
<sequence length="1937" mass="217316">MGFNGDNIEWHQAKIREYFNKCFGEVYNPFLHMSSELIQALTAFVTDETHTGPEADSAKKFIDQRQIKLVEDTIYCIQKLQSMMQGAGFESEVALLEDFKVDLSESDDSAVIKTQHLNKVAEDFAGYNSVFNEIYPKITHIHREVESIAGGCDVISRKSYTWPNPRESHLALDAITTPDKSGGFVPEFSRKFLAFHEEHSNDIEKSAFKSLLDTIVHNLHEIVEGMNKGALDITNFDGTKDNISWKDPKDILAPEDAEEYLKFFESYKAYLKGMIPRCQVYLYDPVNLNNGNYINDREDLNIAGVYPLSVRRFYNAQSEKSGYFGKGWTSLFDMHLTKEGEDDDSKIKILFADGHEGSYVRYFTKASTNEKKRKDNEIIGEEDSKKYDLDEIGEIEFVTTKDGRAVVKEDYENEEKEYIEEHGESGRLIEYKDYYRLIQDDGSYTEFKKDGKISAFGNERCELARVEYDGERPLGICDEYRYIRLYFNDNGCICTAKDNTGRAVRYEYEDKNGTNLLTLVTYPDGATRKYRYDKDGVINEVDTPNGTTFLKNEYDDKKRVTKQSFPDGGVITYLYDEDNHITTATEQNGLKVEYLSDEFGRHIGTRYPEQGIGESFTYNDKNQKTTATDKRGYTTRFSYDNRGHLTKVIDAKGNITNITYNAAGKPIVVKGPDGATYKYSYNSYGELTNVVNPLNEESRIYYDDNGQVERIRDAEGNYTYLKYDDNKDICYVKDSKGVETFYERDNLGRVISTKNALGAETTYEYDDMDRISKVTDPLGNVTRYSYDLLGKLIRVENPDGTSKEWTNNNIGKVSEYTDEAGRKTSIKYNNVWDEEEITLPNGGKVTYEYDLLKRLIKVTDPEHRETSYDYDENGNVIAEYNGDIRVRSITYDAVGNITSETDALGHVQKYDYDVNGNLIAVTDAVGNRYTREVDALGRLIKETDALGNSTCYAYTKIGELQSITDAEGRTTRFDYRKGQLIATYFCERLEQKLIYDRLGRVEKRSFADGYEISYKYDALDRVEKVEGSDGRTVSYEYDVMGRVIKVVDGNSTTLYTYTPTGRLKSVVDALGNETAYTYDALDKLKSIHRAEGLVDDAEKSGDVFPTVGKDGRVTIYSYDLSGQLTEVTDALGQRETYEYDQYGRLKTKTDRDNYATTYEYNNAGAVTKVGYADGRSVSFSYNELNQLNQINDWYGKTILENDILGRLTKVTDFKNRTVAYEYGATGERTKLTYPDGRAVSYKYDDKLQLSSVIGNGEETTYAYDEIGRLVSKNFANGVSQAYTYMPGGNLESMTSTDKQGVLDKYFYSYNNVGLISGIDRNRRGLDKVSGRYEYSYDAIGRLTKTTHDGITKASYEYDAFGNRTSMSETETKTSYTYDVLDRLVEAKELNNSQAILKTYDYDKRGNQTKEFIDGLLQKTFTFDATNMLSKVVDKDKGELENHYNGLGFRVASIRPEENIEYLCDLSKDYYNLLERTVNGETESFVYDNNVISMSKSGNNYYYLQDELGSPMYMTGTDGAVVSSYAFDDFGRNIDPFTGNIRNNNSKHAYTKQGNIIQPFAFTGYQEDEVSGLKFAQARFYKAETGRFQSEDNVKGFVDIPFTFNHYGYCWENPIGIVDRDGNFGGFIANALDKAGNTLAQGVSTVSSAVVSTAKRAGKFVVDHKTEIAKAGIKVVAGVAIGACCVAAAPAIASVAAGVFAASSASAAIGTIVTTTVLGGAFSGATSVVNQFVDGDFSYKAIDGKKVLLDTATGALKGAATGILGVVGAGAFGVNAVSKFVASKGGDLLLRTVTNAAIDIGGDFVKAKIGNSNYGGSDVVKSGMSSVFSTLAGEVIGKFTPIKNLIEKKTNLNIGDSKAENMYNTYSDLAKAYPTKGIFNYPYNEAKDRLQEVVLAWLIKNSLNYDKGVIQKTIQTMFKCTFPELAEDVWNFCETCIA</sequence>
<dbReference type="Pfam" id="PF05593">
    <property type="entry name" value="RHS_repeat"/>
    <property type="match status" value="4"/>
</dbReference>
<evidence type="ECO:0000259" key="3">
    <source>
        <dbReference type="Pfam" id="PF25023"/>
    </source>
</evidence>
<dbReference type="PANTHER" id="PTHR32305:SF15">
    <property type="entry name" value="PROTEIN RHSA-RELATED"/>
    <property type="match status" value="1"/>
</dbReference>
<dbReference type="Gene3D" id="2.180.10.10">
    <property type="entry name" value="RHS repeat-associated core"/>
    <property type="match status" value="4"/>
</dbReference>